<dbReference type="Proteomes" id="UP000030437">
    <property type="component" value="Unassembled WGS sequence"/>
</dbReference>
<dbReference type="RefSeq" id="WP_036158541.1">
    <property type="nucleotide sequence ID" value="NZ_AVCX01000001.1"/>
</dbReference>
<evidence type="ECO:0000259" key="2">
    <source>
        <dbReference type="Pfam" id="PF03358"/>
    </source>
</evidence>
<evidence type="ECO:0000313" key="3">
    <source>
        <dbReference type="EMBL" id="KGR81745.1"/>
    </source>
</evidence>
<sequence length="182" mass="19610">MKIVAINGSLRKGSYNGKLIDVVKAKCPDNITFETASIDELPLFNEDLEASPPDRVLSFKEQLANADILLFATPNYNGSIPGVLKNAIDWASRSYDGHPNSLSGKIGMIVGATPGMSGTLPAQMHLAEILSLLNVMLAPQPRVMVSNAHEKTNEEGKLVLDELNAKALDSLLTRTINLANNQ</sequence>
<dbReference type="InterPro" id="IPR050712">
    <property type="entry name" value="NAD(P)H-dep_reductase"/>
</dbReference>
<name>A0A0A3IE77_9BACI</name>
<accession>A0A0A3IE77</accession>
<reference evidence="3 4" key="1">
    <citation type="submission" date="2014-02" db="EMBL/GenBank/DDBJ databases">
        <title>Draft genome sequence of Lysinibacillus odysseyi NBRC 100172.</title>
        <authorList>
            <person name="Zhang F."/>
            <person name="Wang G."/>
            <person name="Zhang L."/>
        </authorList>
    </citation>
    <scope>NUCLEOTIDE SEQUENCE [LARGE SCALE GENOMIC DNA]</scope>
    <source>
        <strain evidence="3 4">NBRC 100172</strain>
    </source>
</reference>
<protein>
    <recommendedName>
        <fullName evidence="2">NADPH-dependent FMN reductase-like domain-containing protein</fullName>
    </recommendedName>
</protein>
<dbReference type="InterPro" id="IPR005025">
    <property type="entry name" value="FMN_Rdtase-like_dom"/>
</dbReference>
<feature type="domain" description="NADPH-dependent FMN reductase-like" evidence="2">
    <location>
        <begin position="1"/>
        <end position="149"/>
    </location>
</feature>
<dbReference type="Gene3D" id="3.40.50.360">
    <property type="match status" value="1"/>
</dbReference>
<evidence type="ECO:0000313" key="4">
    <source>
        <dbReference type="Proteomes" id="UP000030437"/>
    </source>
</evidence>
<dbReference type="eggNOG" id="COG0431">
    <property type="taxonomic scope" value="Bacteria"/>
</dbReference>
<dbReference type="GO" id="GO:0016491">
    <property type="term" value="F:oxidoreductase activity"/>
    <property type="evidence" value="ECO:0007669"/>
    <property type="project" value="InterPro"/>
</dbReference>
<dbReference type="EMBL" id="JPVP01000060">
    <property type="protein sequence ID" value="KGR81745.1"/>
    <property type="molecule type" value="Genomic_DNA"/>
</dbReference>
<dbReference type="Pfam" id="PF03358">
    <property type="entry name" value="FMN_red"/>
    <property type="match status" value="1"/>
</dbReference>
<dbReference type="STRING" id="1220589.CD32_20625"/>
<dbReference type="SUPFAM" id="SSF52218">
    <property type="entry name" value="Flavoproteins"/>
    <property type="match status" value="1"/>
</dbReference>
<dbReference type="GO" id="GO:0010181">
    <property type="term" value="F:FMN binding"/>
    <property type="evidence" value="ECO:0007669"/>
    <property type="project" value="TreeGrafter"/>
</dbReference>
<dbReference type="InterPro" id="IPR029039">
    <property type="entry name" value="Flavoprotein-like_sf"/>
</dbReference>
<dbReference type="GO" id="GO:0005829">
    <property type="term" value="C:cytosol"/>
    <property type="evidence" value="ECO:0007669"/>
    <property type="project" value="TreeGrafter"/>
</dbReference>
<comment type="similarity">
    <text evidence="1">Belongs to the azoreductase type 2 family.</text>
</comment>
<dbReference type="PANTHER" id="PTHR30543:SF21">
    <property type="entry name" value="NAD(P)H-DEPENDENT FMN REDUCTASE LOT6"/>
    <property type="match status" value="1"/>
</dbReference>
<dbReference type="OrthoDB" id="9812295at2"/>
<evidence type="ECO:0000256" key="1">
    <source>
        <dbReference type="ARBA" id="ARBA00009428"/>
    </source>
</evidence>
<organism evidence="3 4">
    <name type="scientific">Lysinibacillus odysseyi 34hs-1 = NBRC 100172</name>
    <dbReference type="NCBI Taxonomy" id="1220589"/>
    <lineage>
        <taxon>Bacteria</taxon>
        <taxon>Bacillati</taxon>
        <taxon>Bacillota</taxon>
        <taxon>Bacilli</taxon>
        <taxon>Bacillales</taxon>
        <taxon>Bacillaceae</taxon>
        <taxon>Lysinibacillus</taxon>
    </lineage>
</organism>
<proteinExistence type="inferred from homology"/>
<dbReference type="AlphaFoldDB" id="A0A0A3IE77"/>
<gene>
    <name evidence="3" type="ORF">CD32_20625</name>
</gene>
<keyword evidence="4" id="KW-1185">Reference proteome</keyword>
<comment type="caution">
    <text evidence="3">The sequence shown here is derived from an EMBL/GenBank/DDBJ whole genome shotgun (WGS) entry which is preliminary data.</text>
</comment>
<dbReference type="PANTHER" id="PTHR30543">
    <property type="entry name" value="CHROMATE REDUCTASE"/>
    <property type="match status" value="1"/>
</dbReference>